<evidence type="ECO:0000313" key="1">
    <source>
        <dbReference type="EMBL" id="MBA4664367.1"/>
    </source>
</evidence>
<dbReference type="EMBL" id="GISG01223475">
    <property type="protein sequence ID" value="MBA4664366.1"/>
    <property type="molecule type" value="Transcribed_RNA"/>
</dbReference>
<accession>A0A7C9EF51</accession>
<proteinExistence type="predicted"/>
<dbReference type="EMBL" id="GISG01223477">
    <property type="protein sequence ID" value="MBA4664368.1"/>
    <property type="molecule type" value="Transcribed_RNA"/>
</dbReference>
<sequence length="160" mass="19266">MWPPFFCQWQSIMYRPWRKRKQRRSVFYREVMNISSLPCGSTKIFRVNKLRFNIIQEARNSVPDSFRSQCYIFIIEIRGTKGCIWQRPADRRTRLSGNTKSYHWLREANWLIILKQCFLLFPLVILQHPPPLVFSIAAVKLWFRWINIIRICSSSHLSST</sequence>
<name>A0A7C9EF51_OPUST</name>
<dbReference type="EMBL" id="GISG01223476">
    <property type="protein sequence ID" value="MBA4664367.1"/>
    <property type="molecule type" value="Transcribed_RNA"/>
</dbReference>
<reference evidence="1" key="1">
    <citation type="journal article" date="2013" name="J. Plant Res.">
        <title>Effect of fungi and light on seed germination of three Opuntia species from semiarid lands of central Mexico.</title>
        <authorList>
            <person name="Delgado-Sanchez P."/>
            <person name="Jimenez-Bremont J.F."/>
            <person name="Guerrero-Gonzalez Mde L."/>
            <person name="Flores J."/>
        </authorList>
    </citation>
    <scope>NUCLEOTIDE SEQUENCE</scope>
    <source>
        <tissue evidence="1">Cladode</tissue>
    </source>
</reference>
<reference evidence="1" key="2">
    <citation type="submission" date="2020-07" db="EMBL/GenBank/DDBJ databases">
        <authorList>
            <person name="Vera ALvarez R."/>
            <person name="Arias-Moreno D.M."/>
            <person name="Jimenez-Jacinto V."/>
            <person name="Jimenez-Bremont J.F."/>
            <person name="Swaminathan K."/>
            <person name="Moose S.P."/>
            <person name="Guerrero-Gonzalez M.L."/>
            <person name="Marino-Ramirez L."/>
            <person name="Landsman D."/>
            <person name="Rodriguez-Kessler M."/>
            <person name="Delgado-Sanchez P."/>
        </authorList>
    </citation>
    <scope>NUCLEOTIDE SEQUENCE</scope>
    <source>
        <tissue evidence="1">Cladode</tissue>
    </source>
</reference>
<organism evidence="1">
    <name type="scientific">Opuntia streptacantha</name>
    <name type="common">Prickly pear cactus</name>
    <name type="synonym">Opuntia cardona</name>
    <dbReference type="NCBI Taxonomy" id="393608"/>
    <lineage>
        <taxon>Eukaryota</taxon>
        <taxon>Viridiplantae</taxon>
        <taxon>Streptophyta</taxon>
        <taxon>Embryophyta</taxon>
        <taxon>Tracheophyta</taxon>
        <taxon>Spermatophyta</taxon>
        <taxon>Magnoliopsida</taxon>
        <taxon>eudicotyledons</taxon>
        <taxon>Gunneridae</taxon>
        <taxon>Pentapetalae</taxon>
        <taxon>Caryophyllales</taxon>
        <taxon>Cactineae</taxon>
        <taxon>Cactaceae</taxon>
        <taxon>Opuntioideae</taxon>
        <taxon>Opuntia</taxon>
    </lineage>
</organism>
<protein>
    <submittedName>
        <fullName evidence="1">Uncharacterized protein</fullName>
    </submittedName>
</protein>
<dbReference type="AlphaFoldDB" id="A0A7C9EF51"/>